<name>A0A4Y3RTD5_9ACTN</name>
<organism evidence="1 2">
    <name type="scientific">Streptomyces gardneri</name>
    <dbReference type="NCBI Taxonomy" id="66892"/>
    <lineage>
        <taxon>Bacteria</taxon>
        <taxon>Bacillati</taxon>
        <taxon>Actinomycetota</taxon>
        <taxon>Actinomycetes</taxon>
        <taxon>Kitasatosporales</taxon>
        <taxon>Streptomycetaceae</taxon>
        <taxon>Streptomyces</taxon>
    </lineage>
</organism>
<gene>
    <name evidence="1" type="ORF">SGA01_56920</name>
</gene>
<sequence length="399" mass="43791">MITPQLAAAFLADETRHSPIPMAPVRFQYKYNRDAKHDFVFFGHQPVRAYKMANRWKFVESEVRAAGRAIAALAWDPHDLVDPRPGGAGQQGGSRLEPTGWRAQIHGWIVRAARTAHEETGCSCGAVWGYGYEKSWGLRCGLTADALREQCGEYAIACVLPVASLAWTDDTWLIPRTLAFILDRQEETDENLGHTPTPCKVCGTGVTDPGRRPAAGSGGNVLCPACAQATLLSYRQQLDGKPYAKVRENGPPAQDYLCTLCDPPRPAAVWDHCHDHGLIRGPLCVSCNTMEGHGKDFLTLQGSTAHLLRCTHCRTRRSLPTNHQLAALRRHLHLERGTPGCDWPLHMCVTLIDAGSSGFDCTVRCPGEQRNRSAGFHLTPEEADRIQAQAVEEGLSDSS</sequence>
<dbReference type="SUPFAM" id="SSF54060">
    <property type="entry name" value="His-Me finger endonucleases"/>
    <property type="match status" value="1"/>
</dbReference>
<proteinExistence type="predicted"/>
<dbReference type="InterPro" id="IPR038563">
    <property type="entry name" value="Endonuclease_7_sf"/>
</dbReference>
<dbReference type="AlphaFoldDB" id="A0A4Y3RTD5"/>
<reference evidence="1 2" key="1">
    <citation type="submission" date="2019-06" db="EMBL/GenBank/DDBJ databases">
        <title>Whole genome shotgun sequence of Streptomyces gardneri NBRC 12865.</title>
        <authorList>
            <person name="Hosoyama A."/>
            <person name="Uohara A."/>
            <person name="Ohji S."/>
            <person name="Ichikawa N."/>
        </authorList>
    </citation>
    <scope>NUCLEOTIDE SEQUENCE [LARGE SCALE GENOMIC DNA]</scope>
    <source>
        <strain evidence="1 2">NBRC 12865</strain>
    </source>
</reference>
<evidence type="ECO:0000313" key="1">
    <source>
        <dbReference type="EMBL" id="GEB60087.1"/>
    </source>
</evidence>
<comment type="caution">
    <text evidence="1">The sequence shown here is derived from an EMBL/GenBank/DDBJ whole genome shotgun (WGS) entry which is preliminary data.</text>
</comment>
<evidence type="ECO:0008006" key="3">
    <source>
        <dbReference type="Google" id="ProtNLM"/>
    </source>
</evidence>
<dbReference type="Gene3D" id="3.40.1800.10">
    <property type="entry name" value="His-Me finger endonucleases"/>
    <property type="match status" value="1"/>
</dbReference>
<accession>A0A4Y3RTD5</accession>
<dbReference type="InterPro" id="IPR044925">
    <property type="entry name" value="His-Me_finger_sf"/>
</dbReference>
<evidence type="ECO:0000313" key="2">
    <source>
        <dbReference type="Proteomes" id="UP000315226"/>
    </source>
</evidence>
<dbReference type="InterPro" id="IPR004211">
    <property type="entry name" value="Endonuclease_7"/>
</dbReference>
<dbReference type="EMBL" id="BJMN01000039">
    <property type="protein sequence ID" value="GEB60087.1"/>
    <property type="molecule type" value="Genomic_DNA"/>
</dbReference>
<dbReference type="Proteomes" id="UP000315226">
    <property type="component" value="Unassembled WGS sequence"/>
</dbReference>
<protein>
    <recommendedName>
        <fullName evidence="3">Recombination endonuclease VII</fullName>
    </recommendedName>
</protein>
<dbReference type="Pfam" id="PF02945">
    <property type="entry name" value="Endonuclease_7"/>
    <property type="match status" value="1"/>
</dbReference>
<keyword evidence="2" id="KW-1185">Reference proteome</keyword>